<dbReference type="EMBL" id="LVVT01000014">
    <property type="protein sequence ID" value="TQS82833.1"/>
    <property type="molecule type" value="Genomic_DNA"/>
</dbReference>
<feature type="transmembrane region" description="Helical" evidence="1">
    <location>
        <begin position="88"/>
        <end position="109"/>
    </location>
</feature>
<feature type="transmembrane region" description="Helical" evidence="1">
    <location>
        <begin position="121"/>
        <end position="145"/>
    </location>
</feature>
<organism evidence="2 3">
    <name type="scientific">Candidatus Methanomassiliicoccus intestinalis</name>
    <dbReference type="NCBI Taxonomy" id="1406512"/>
    <lineage>
        <taxon>Archaea</taxon>
        <taxon>Methanobacteriati</taxon>
        <taxon>Thermoplasmatota</taxon>
        <taxon>Thermoplasmata</taxon>
        <taxon>Methanomassiliicoccales</taxon>
        <taxon>Methanomassiliicoccaceae</taxon>
        <taxon>Methanomassiliicoccus</taxon>
    </lineage>
</organism>
<accession>A0A8J8TEJ5</accession>
<name>A0A8J8TEJ5_9ARCH</name>
<protein>
    <submittedName>
        <fullName evidence="2">Uncharacterized protein</fullName>
    </submittedName>
</protein>
<dbReference type="Proteomes" id="UP000752814">
    <property type="component" value="Unassembled WGS sequence"/>
</dbReference>
<feature type="transmembrane region" description="Helical" evidence="1">
    <location>
        <begin position="21"/>
        <end position="40"/>
    </location>
</feature>
<gene>
    <name evidence="2" type="ORF">A3207_02480</name>
</gene>
<evidence type="ECO:0000313" key="3">
    <source>
        <dbReference type="Proteomes" id="UP000752814"/>
    </source>
</evidence>
<dbReference type="RefSeq" id="WP_400203956.1">
    <property type="nucleotide sequence ID" value="NZ_CAYAYE010000002.1"/>
</dbReference>
<evidence type="ECO:0000313" key="2">
    <source>
        <dbReference type="EMBL" id="TQS82833.1"/>
    </source>
</evidence>
<dbReference type="AlphaFoldDB" id="A0A8J8TEJ5"/>
<evidence type="ECO:0000256" key="1">
    <source>
        <dbReference type="SAM" id="Phobius"/>
    </source>
</evidence>
<keyword evidence="1" id="KW-1133">Transmembrane helix</keyword>
<comment type="caution">
    <text evidence="2">The sequence shown here is derived from an EMBL/GenBank/DDBJ whole genome shotgun (WGS) entry which is preliminary data.</text>
</comment>
<keyword evidence="1" id="KW-0472">Membrane</keyword>
<sequence>MGEFERKYGSFRAGISGALSYALTAIIVPILLAIALNYIIENYNILTEFSSYAKDFGSIIVIGGVLTCMAFFNNYYPKGSYSRTVAGLLLSGSLFLFLWQISSLIHIMFDLTSIFVDVDYSFFVFLIGLFCGMKAIYVLGELLFYRRRWKKEKNLIDSSAHTDCDL</sequence>
<proteinExistence type="predicted"/>
<keyword evidence="1" id="KW-0812">Transmembrane</keyword>
<feature type="transmembrane region" description="Helical" evidence="1">
    <location>
        <begin position="56"/>
        <end position="76"/>
    </location>
</feature>
<reference evidence="2" key="1">
    <citation type="submission" date="2016-03" db="EMBL/GenBank/DDBJ databases">
        <authorList>
            <person name="Borrel G."/>
            <person name="Mccann A."/>
            <person name="O'Toole P.W."/>
        </authorList>
    </citation>
    <scope>NUCLEOTIDE SEQUENCE</scope>
    <source>
        <strain evidence="2">183</strain>
    </source>
</reference>